<feature type="transmembrane region" description="Helical" evidence="1">
    <location>
        <begin position="34"/>
        <end position="55"/>
    </location>
</feature>
<comment type="caution">
    <text evidence="2">The sequence shown here is derived from an EMBL/GenBank/DDBJ whole genome shotgun (WGS) entry which is preliminary data.</text>
</comment>
<protein>
    <submittedName>
        <fullName evidence="2">Uncharacterized protein</fullName>
    </submittedName>
</protein>
<gene>
    <name evidence="2" type="ORF">EV702DRAFT_405476</name>
</gene>
<keyword evidence="1" id="KW-0812">Transmembrane</keyword>
<dbReference type="AlphaFoldDB" id="A0A9P6ZTB0"/>
<feature type="transmembrane region" description="Helical" evidence="1">
    <location>
        <begin position="6"/>
        <end position="22"/>
    </location>
</feature>
<feature type="transmembrane region" description="Helical" evidence="1">
    <location>
        <begin position="122"/>
        <end position="144"/>
    </location>
</feature>
<keyword evidence="3" id="KW-1185">Reference proteome</keyword>
<dbReference type="OrthoDB" id="2660482at2759"/>
<proteinExistence type="predicted"/>
<evidence type="ECO:0000313" key="2">
    <source>
        <dbReference type="EMBL" id="KAG1775865.1"/>
    </source>
</evidence>
<name>A0A9P6ZTB0_9AGAM</name>
<keyword evidence="1" id="KW-0472">Membrane</keyword>
<dbReference type="Proteomes" id="UP000714275">
    <property type="component" value="Unassembled WGS sequence"/>
</dbReference>
<reference evidence="2" key="1">
    <citation type="journal article" date="2020" name="New Phytol.">
        <title>Comparative genomics reveals dynamic genome evolution in host specialist ectomycorrhizal fungi.</title>
        <authorList>
            <person name="Lofgren L.A."/>
            <person name="Nguyen N.H."/>
            <person name="Vilgalys R."/>
            <person name="Ruytinx J."/>
            <person name="Liao H.L."/>
            <person name="Branco S."/>
            <person name="Kuo A."/>
            <person name="LaButti K."/>
            <person name="Lipzen A."/>
            <person name="Andreopoulos W."/>
            <person name="Pangilinan J."/>
            <person name="Riley R."/>
            <person name="Hundley H."/>
            <person name="Na H."/>
            <person name="Barry K."/>
            <person name="Grigoriev I.V."/>
            <person name="Stajich J.E."/>
            <person name="Kennedy P.G."/>
        </authorList>
    </citation>
    <scope>NUCLEOTIDE SEQUENCE</scope>
    <source>
        <strain evidence="2">DOB743</strain>
    </source>
</reference>
<feature type="transmembrane region" description="Helical" evidence="1">
    <location>
        <begin position="75"/>
        <end position="101"/>
    </location>
</feature>
<evidence type="ECO:0000256" key="1">
    <source>
        <dbReference type="SAM" id="Phobius"/>
    </source>
</evidence>
<feature type="transmembrane region" description="Helical" evidence="1">
    <location>
        <begin position="164"/>
        <end position="182"/>
    </location>
</feature>
<keyword evidence="1" id="KW-1133">Transmembrane helix</keyword>
<accession>A0A9P6ZTB0</accession>
<dbReference type="EMBL" id="JABBWD010000030">
    <property type="protein sequence ID" value="KAG1775865.1"/>
    <property type="molecule type" value="Genomic_DNA"/>
</dbReference>
<organism evidence="2 3">
    <name type="scientific">Suillus placidus</name>
    <dbReference type="NCBI Taxonomy" id="48579"/>
    <lineage>
        <taxon>Eukaryota</taxon>
        <taxon>Fungi</taxon>
        <taxon>Dikarya</taxon>
        <taxon>Basidiomycota</taxon>
        <taxon>Agaricomycotina</taxon>
        <taxon>Agaricomycetes</taxon>
        <taxon>Agaricomycetidae</taxon>
        <taxon>Boletales</taxon>
        <taxon>Suillineae</taxon>
        <taxon>Suillaceae</taxon>
        <taxon>Suillus</taxon>
    </lineage>
</organism>
<evidence type="ECO:0000313" key="3">
    <source>
        <dbReference type="Proteomes" id="UP000714275"/>
    </source>
</evidence>
<sequence>MFVALNWMNGIITAILGVIMIARLHAMYQRSGKVLIFLTIVFLAVDITDGVIAAITTRYISGGTYLCHVDVGGDVLLWSTIWVLITVWEVLALGIAVWITVKHFRELQRHSAGGIIGDCFAVLIKTHVAYFTGFVVVSCFTLGYLSPTLSVHELSMGTQIYLGIRRIFLVMQMFVLGPRLVLNVRESRAGLQADPHAGTDMTSIAFQERVHVSSASSVYTQCD</sequence>